<dbReference type="RefSeq" id="WP_144916896.1">
    <property type="nucleotide sequence ID" value="NZ_VLLI01000025.1"/>
</dbReference>
<evidence type="ECO:0000313" key="2">
    <source>
        <dbReference type="EMBL" id="TWI93821.1"/>
    </source>
</evidence>
<dbReference type="OrthoDB" id="1293009at2"/>
<protein>
    <recommendedName>
        <fullName evidence="4">Capsule assembly protein Wzi</fullName>
    </recommendedName>
</protein>
<comment type="caution">
    <text evidence="2">The sequence shown here is derived from an EMBL/GenBank/DDBJ whole genome shotgun (WGS) entry which is preliminary data.</text>
</comment>
<feature type="chain" id="PRO_5021830444" description="Capsule assembly protein Wzi" evidence="1">
    <location>
        <begin position="21"/>
        <end position="557"/>
    </location>
</feature>
<dbReference type="InterPro" id="IPR038636">
    <property type="entry name" value="Wzi_sf"/>
</dbReference>
<evidence type="ECO:0000313" key="3">
    <source>
        <dbReference type="Proteomes" id="UP000317010"/>
    </source>
</evidence>
<dbReference type="Gene3D" id="2.40.160.130">
    <property type="entry name" value="Capsule assembly protein Wzi"/>
    <property type="match status" value="1"/>
</dbReference>
<keyword evidence="1" id="KW-0732">Signal</keyword>
<evidence type="ECO:0000256" key="1">
    <source>
        <dbReference type="SAM" id="SignalP"/>
    </source>
</evidence>
<dbReference type="EMBL" id="VLLI01000025">
    <property type="protein sequence ID" value="TWI93821.1"/>
    <property type="molecule type" value="Genomic_DNA"/>
</dbReference>
<reference evidence="2 3" key="1">
    <citation type="submission" date="2019-07" db="EMBL/GenBank/DDBJ databases">
        <title>Genomic Encyclopedia of Archaeal and Bacterial Type Strains, Phase II (KMG-II): from individual species to whole genera.</title>
        <authorList>
            <person name="Goeker M."/>
        </authorList>
    </citation>
    <scope>NUCLEOTIDE SEQUENCE [LARGE SCALE GENOMIC DNA]</scope>
    <source>
        <strain evidence="2 3">ATCC BAA-1854</strain>
    </source>
</reference>
<feature type="signal peptide" evidence="1">
    <location>
        <begin position="1"/>
        <end position="20"/>
    </location>
</feature>
<gene>
    <name evidence="2" type="ORF">JN11_04942</name>
</gene>
<name>A0A562TJW9_9SPHI</name>
<organism evidence="2 3">
    <name type="scientific">Mucilaginibacter frigoritolerans</name>
    <dbReference type="NCBI Taxonomy" id="652788"/>
    <lineage>
        <taxon>Bacteria</taxon>
        <taxon>Pseudomonadati</taxon>
        <taxon>Bacteroidota</taxon>
        <taxon>Sphingobacteriia</taxon>
        <taxon>Sphingobacteriales</taxon>
        <taxon>Sphingobacteriaceae</taxon>
        <taxon>Mucilaginibacter</taxon>
    </lineage>
</organism>
<dbReference type="AlphaFoldDB" id="A0A562TJW9"/>
<sequence length="557" mass="62706">MKNIYTLICLFALFSVKCFSQTVPVGDYAETLARRNQLLGISDDLSSFCLRPVNSPLNSNGDSVLRNMIGSSNLVPKLKLFGSQVVVRALPFSWLSDYNSKLPYGYNNGPLYPNVGYQTMVTGGFYLKAGILRVQFKPELVHAENSPFLTFANVQANYKSNLIPAFFDIINGIDAPERFGPYGLSHADFGQSKITLVFKDVEVGVSSENMWWGPGIQNSIMMSNSAPGFLHWTFNSANPIKSGIGSFEWQVIGGVLKQSGYLPYDPGKLVYDPGYYIPKPEISRYISGFTANWQPKWIQGLYLGASGYDYRDMSASFYETSFLKRILPVFSPSSASTNDLSGGDGQDFAYSTYIRQVLPKYNAEIYFEFARNDQAANVTDFFLEPEHSSAYTFGGSRLFNIGNQQYIQVKLELTHLQLPDTFLLRPEPSWYVHNAQAPADGYTNEGRYLGAGIGPGSNSLMLDISYTKNLNSFGIALERYVHDNDLYYNAYADYTNAVKDRFGAQWVDLSNTFYANFKFKKYLISARVVPVFTFNYEYLPSNIFSLNARLNLTYYFD</sequence>
<evidence type="ECO:0008006" key="4">
    <source>
        <dbReference type="Google" id="ProtNLM"/>
    </source>
</evidence>
<proteinExistence type="predicted"/>
<keyword evidence="3" id="KW-1185">Reference proteome</keyword>
<accession>A0A562TJW9</accession>
<dbReference type="Proteomes" id="UP000317010">
    <property type="component" value="Unassembled WGS sequence"/>
</dbReference>